<reference evidence="7 8" key="1">
    <citation type="submission" date="2016-08" db="EMBL/GenBank/DDBJ databases">
        <title>Genome sequencing of Lactobacillus plantarum JSA22, isolated from fermented soybean paste.</title>
        <authorList>
            <person name="Choi H.S."/>
        </authorList>
    </citation>
    <scope>NUCLEOTIDE SEQUENCE [LARGE SCALE GENOMIC DNA]</scope>
    <source>
        <strain evidence="7 8">JSA22</strain>
    </source>
</reference>
<dbReference type="PROSITE" id="PS00723">
    <property type="entry name" value="POLYPRENYL_SYNTHASE_1"/>
    <property type="match status" value="1"/>
</dbReference>
<dbReference type="Proteomes" id="UP000094892">
    <property type="component" value="Unassembled WGS sequence"/>
</dbReference>
<evidence type="ECO:0000256" key="4">
    <source>
        <dbReference type="ARBA" id="ARBA00022723"/>
    </source>
</evidence>
<evidence type="ECO:0000256" key="6">
    <source>
        <dbReference type="RuleBase" id="RU004466"/>
    </source>
</evidence>
<evidence type="ECO:0000256" key="5">
    <source>
        <dbReference type="ARBA" id="ARBA00022842"/>
    </source>
</evidence>
<comment type="cofactor">
    <cofactor evidence="1">
        <name>Mg(2+)</name>
        <dbReference type="ChEBI" id="CHEBI:18420"/>
    </cofactor>
</comment>
<dbReference type="Pfam" id="PF00348">
    <property type="entry name" value="polyprenyl_synt"/>
    <property type="match status" value="1"/>
</dbReference>
<comment type="caution">
    <text evidence="7">The sequence shown here is derived from an EMBL/GenBank/DDBJ whole genome shotgun (WGS) entry which is preliminary data.</text>
</comment>
<dbReference type="CDD" id="cd00685">
    <property type="entry name" value="Trans_IPPS_HT"/>
    <property type="match status" value="1"/>
</dbReference>
<protein>
    <submittedName>
        <fullName evidence="7">Heptaprenyl diphosphate synthase</fullName>
        <ecNumber evidence="7">2.5.1.30</ecNumber>
    </submittedName>
</protein>
<dbReference type="Gene3D" id="1.10.600.10">
    <property type="entry name" value="Farnesyl Diphosphate Synthase"/>
    <property type="match status" value="1"/>
</dbReference>
<keyword evidence="5" id="KW-0460">Magnesium</keyword>
<dbReference type="GO" id="GO:0046872">
    <property type="term" value="F:metal ion binding"/>
    <property type="evidence" value="ECO:0007669"/>
    <property type="project" value="UniProtKB-KW"/>
</dbReference>
<accession>A0A0R2G7N2</accession>
<keyword evidence="3 6" id="KW-0808">Transferase</keyword>
<keyword evidence="4" id="KW-0479">Metal-binding</keyword>
<dbReference type="InterPro" id="IPR000092">
    <property type="entry name" value="Polyprenyl_synt"/>
</dbReference>
<dbReference type="PANTHER" id="PTHR12001:SF69">
    <property type="entry name" value="ALL TRANS-POLYPRENYL-DIPHOSPHATE SYNTHASE PDSS1"/>
    <property type="match status" value="1"/>
</dbReference>
<evidence type="ECO:0000313" key="7">
    <source>
        <dbReference type="EMBL" id="ODO61113.1"/>
    </source>
</evidence>
<dbReference type="InterPro" id="IPR033749">
    <property type="entry name" value="Polyprenyl_synt_CS"/>
</dbReference>
<dbReference type="GO" id="GO:0000010">
    <property type="term" value="F:heptaprenyl diphosphate synthase activity"/>
    <property type="evidence" value="ECO:0007669"/>
    <property type="project" value="UniProtKB-EC"/>
</dbReference>
<evidence type="ECO:0000313" key="8">
    <source>
        <dbReference type="Proteomes" id="UP000094892"/>
    </source>
</evidence>
<dbReference type="GO" id="GO:0008299">
    <property type="term" value="P:isoprenoid biosynthetic process"/>
    <property type="evidence" value="ECO:0007669"/>
    <property type="project" value="InterPro"/>
</dbReference>
<dbReference type="SUPFAM" id="SSF48576">
    <property type="entry name" value="Terpenoid synthases"/>
    <property type="match status" value="1"/>
</dbReference>
<dbReference type="PATRIC" id="fig|1590.166.peg.3230"/>
<evidence type="ECO:0000256" key="3">
    <source>
        <dbReference type="ARBA" id="ARBA00022679"/>
    </source>
</evidence>
<name>A0A0R2G7N2_LACPN</name>
<dbReference type="InterPro" id="IPR008949">
    <property type="entry name" value="Isoprenoid_synthase_dom_sf"/>
</dbReference>
<dbReference type="PANTHER" id="PTHR12001">
    <property type="entry name" value="GERANYLGERANYL PYROPHOSPHATE SYNTHASE"/>
    <property type="match status" value="1"/>
</dbReference>
<gene>
    <name evidence="7" type="ORF">LPJSA22_01069</name>
</gene>
<dbReference type="SFLD" id="SFLDS00005">
    <property type="entry name" value="Isoprenoid_Synthase_Type_I"/>
    <property type="match status" value="1"/>
</dbReference>
<comment type="similarity">
    <text evidence="2 6">Belongs to the FPP/GGPP synthase family.</text>
</comment>
<organism evidence="7 8">
    <name type="scientific">Lactiplantibacillus plantarum</name>
    <name type="common">Lactobacillus plantarum</name>
    <dbReference type="NCBI Taxonomy" id="1590"/>
    <lineage>
        <taxon>Bacteria</taxon>
        <taxon>Bacillati</taxon>
        <taxon>Bacillota</taxon>
        <taxon>Bacilli</taxon>
        <taxon>Lactobacillales</taxon>
        <taxon>Lactobacillaceae</taxon>
        <taxon>Lactiplantibacillus</taxon>
    </lineage>
</organism>
<evidence type="ECO:0000256" key="1">
    <source>
        <dbReference type="ARBA" id="ARBA00001946"/>
    </source>
</evidence>
<dbReference type="EMBL" id="MCOL01000001">
    <property type="protein sequence ID" value="ODO61113.1"/>
    <property type="molecule type" value="Genomic_DNA"/>
</dbReference>
<dbReference type="PROSITE" id="PS00444">
    <property type="entry name" value="POLYPRENYL_SYNTHASE_2"/>
    <property type="match status" value="1"/>
</dbReference>
<sequence length="344" mass="37910">MLASKRPGAISQIKRGILIMMQTIWQPESLVAKELAALKPYLATNVKIDNAAINDRVHDLLAAGGKFLRPGFFYLFSQFGPDHNTARLRAGAAAMELLHVATLIHDDVIDESPERRHVTTIHQDYGQRNAIYAGDLLFTCYFDQVLIAAKTADDVKINTAAMRAILQGELDQMAHNFDPTTTVDDYLAIARGKTARLFSLSCEQGAHFAGADASVVKLAQQIGERMGLAYQMLDDVLDYAGDEALTQKPVLNDLRDGVYSLPLIYALTAEPQLAEQLPQPGDHISNEQLLTIRDQVIALGGVTQAQQLATHYTKTALNLIDQLPTGETQQTLRRLVTELLVRNH</sequence>
<proteinExistence type="inferred from homology"/>
<evidence type="ECO:0000256" key="2">
    <source>
        <dbReference type="ARBA" id="ARBA00006706"/>
    </source>
</evidence>
<dbReference type="EC" id="2.5.1.30" evidence="7"/>
<dbReference type="AlphaFoldDB" id="A0A0R2G7N2"/>